<feature type="domain" description="Trimeric autotransporter adhesin YadA-like C-terminal membrane anchor" evidence="11">
    <location>
        <begin position="142"/>
        <end position="201"/>
    </location>
</feature>
<dbReference type="InterPro" id="IPR008640">
    <property type="entry name" value="Adhesin_Head_dom"/>
</dbReference>
<organism evidence="14 15">
    <name type="scientific">Burkholderia cepacia</name>
    <name type="common">Pseudomonas cepacia</name>
    <dbReference type="NCBI Taxonomy" id="292"/>
    <lineage>
        <taxon>Bacteria</taxon>
        <taxon>Pseudomonadati</taxon>
        <taxon>Pseudomonadota</taxon>
        <taxon>Betaproteobacteria</taxon>
        <taxon>Burkholderiales</taxon>
        <taxon>Burkholderiaceae</taxon>
        <taxon>Burkholderia</taxon>
        <taxon>Burkholderia cepacia complex</taxon>
    </lineage>
</organism>
<reference evidence="14 15" key="1">
    <citation type="submission" date="2015-11" db="EMBL/GenBank/DDBJ databases">
        <title>Expanding the genomic diversity of Burkholderia species for the development of highly accurate diagnostics.</title>
        <authorList>
            <person name="Sahl J."/>
            <person name="Keim P."/>
            <person name="Wagner D."/>
        </authorList>
    </citation>
    <scope>NUCLEOTIDE SEQUENCE [LARGE SCALE GENOMIC DNA]</scope>
    <source>
        <strain evidence="14 15">MSMB1302</strain>
    </source>
</reference>
<comment type="subcellular location">
    <subcellularLocation>
        <location evidence="2">Cell outer membrane</location>
    </subcellularLocation>
    <subcellularLocation>
        <location evidence="1">Cell surface</location>
    </subcellularLocation>
</comment>
<dbReference type="InterPro" id="IPR045584">
    <property type="entry name" value="Pilin-like"/>
</dbReference>
<dbReference type="GO" id="GO:0009986">
    <property type="term" value="C:cell surface"/>
    <property type="evidence" value="ECO:0007669"/>
    <property type="project" value="UniProtKB-SubCell"/>
</dbReference>
<evidence type="ECO:0000256" key="5">
    <source>
        <dbReference type="ARBA" id="ARBA00022452"/>
    </source>
</evidence>
<evidence type="ECO:0000256" key="10">
    <source>
        <dbReference type="ARBA" id="ARBA00023237"/>
    </source>
</evidence>
<dbReference type="AlphaFoldDB" id="A0A103ZF00"/>
<evidence type="ECO:0000256" key="7">
    <source>
        <dbReference type="ARBA" id="ARBA00022729"/>
    </source>
</evidence>
<dbReference type="InterPro" id="IPR008635">
    <property type="entry name" value="Coiled_stalk_dom"/>
</dbReference>
<evidence type="ECO:0000256" key="1">
    <source>
        <dbReference type="ARBA" id="ARBA00004241"/>
    </source>
</evidence>
<protein>
    <submittedName>
        <fullName evidence="14">Adhesin</fullName>
    </submittedName>
</protein>
<gene>
    <name evidence="14" type="ORF">WS90_19700</name>
</gene>
<dbReference type="GO" id="GO:0009279">
    <property type="term" value="C:cell outer membrane"/>
    <property type="evidence" value="ECO:0007669"/>
    <property type="project" value="UniProtKB-SubCell"/>
</dbReference>
<evidence type="ECO:0000259" key="11">
    <source>
        <dbReference type="Pfam" id="PF03895"/>
    </source>
</evidence>
<evidence type="ECO:0000259" key="12">
    <source>
        <dbReference type="Pfam" id="PF05658"/>
    </source>
</evidence>
<evidence type="ECO:0000256" key="2">
    <source>
        <dbReference type="ARBA" id="ARBA00004442"/>
    </source>
</evidence>
<dbReference type="EMBL" id="LOYH01000075">
    <property type="protein sequence ID" value="KVK78641.1"/>
    <property type="molecule type" value="Genomic_DNA"/>
</dbReference>
<comment type="similarity">
    <text evidence="3">Belongs to the autotransporter-2 (AT-2) (TC 1.B.40) family.</text>
</comment>
<evidence type="ECO:0000256" key="9">
    <source>
        <dbReference type="ARBA" id="ARBA00023136"/>
    </source>
</evidence>
<keyword evidence="8" id="KW-0653">Protein transport</keyword>
<keyword evidence="10" id="KW-0998">Cell outer membrane</keyword>
<name>A0A103ZF00_BURCE</name>
<dbReference type="Gene3D" id="3.30.1300.30">
    <property type="entry name" value="GSPII I/J protein-like"/>
    <property type="match status" value="1"/>
</dbReference>
<proteinExistence type="inferred from homology"/>
<dbReference type="Pfam" id="PF05658">
    <property type="entry name" value="YadA_head"/>
    <property type="match status" value="1"/>
</dbReference>
<dbReference type="GO" id="GO:0015031">
    <property type="term" value="P:protein transport"/>
    <property type="evidence" value="ECO:0007669"/>
    <property type="project" value="UniProtKB-KW"/>
</dbReference>
<dbReference type="InterPro" id="IPR005594">
    <property type="entry name" value="YadA_C"/>
</dbReference>
<evidence type="ECO:0000256" key="8">
    <source>
        <dbReference type="ARBA" id="ARBA00022927"/>
    </source>
</evidence>
<evidence type="ECO:0000256" key="3">
    <source>
        <dbReference type="ARBA" id="ARBA00005848"/>
    </source>
</evidence>
<evidence type="ECO:0000313" key="15">
    <source>
        <dbReference type="Proteomes" id="UP000069001"/>
    </source>
</evidence>
<keyword evidence="5" id="KW-1134">Transmembrane beta strand</keyword>
<evidence type="ECO:0000313" key="14">
    <source>
        <dbReference type="EMBL" id="KVK78641.1"/>
    </source>
</evidence>
<sequence length="201" mass="19369">MSTSSTSLSTGTRAVSAAQAVQGMSPEPVASGAAAQVADSSATAAGTNALASGNNSVALGAGAIATAANSVALGAGSIATESNTVSVGAPGNERRITNLAPGMNPTDAVNMSQLGAVQSNVNQVARMAYSGIASAAALTMIPEVDPGKTLSFGIGTAGYQGYQAVALGFTARITNNLKVKGGVAINGAGGNTYGAGAAYQW</sequence>
<feature type="domain" description="Trimeric autotransporter adhesin YadA-like head" evidence="12">
    <location>
        <begin position="51"/>
        <end position="77"/>
    </location>
</feature>
<keyword evidence="6" id="KW-0812">Transmembrane</keyword>
<accession>A0A103ZF00</accession>
<dbReference type="SUPFAM" id="SSF54523">
    <property type="entry name" value="Pili subunits"/>
    <property type="match status" value="1"/>
</dbReference>
<feature type="domain" description="Trimeric autotransporter adhesin YadA-like stalk" evidence="13">
    <location>
        <begin position="95"/>
        <end position="136"/>
    </location>
</feature>
<dbReference type="Proteomes" id="UP000069001">
    <property type="component" value="Unassembled WGS sequence"/>
</dbReference>
<evidence type="ECO:0000256" key="6">
    <source>
        <dbReference type="ARBA" id="ARBA00022692"/>
    </source>
</evidence>
<dbReference type="Pfam" id="PF05662">
    <property type="entry name" value="YadA_stalk"/>
    <property type="match status" value="1"/>
</dbReference>
<dbReference type="Pfam" id="PF03895">
    <property type="entry name" value="YadA_anchor"/>
    <property type="match status" value="1"/>
</dbReference>
<keyword evidence="9" id="KW-0472">Membrane</keyword>
<dbReference type="SUPFAM" id="SSF101967">
    <property type="entry name" value="Adhesin YadA, collagen-binding domain"/>
    <property type="match status" value="1"/>
</dbReference>
<dbReference type="Gene3D" id="2.150.10.10">
    <property type="entry name" value="Serralysin-like metalloprotease, C-terminal"/>
    <property type="match status" value="1"/>
</dbReference>
<evidence type="ECO:0000259" key="13">
    <source>
        <dbReference type="Pfam" id="PF05662"/>
    </source>
</evidence>
<keyword evidence="4" id="KW-0813">Transport</keyword>
<comment type="caution">
    <text evidence="14">The sequence shown here is derived from an EMBL/GenBank/DDBJ whole genome shotgun (WGS) entry which is preliminary data.</text>
</comment>
<dbReference type="InterPro" id="IPR011049">
    <property type="entry name" value="Serralysin-like_metalloprot_C"/>
</dbReference>
<keyword evidence="7" id="KW-0732">Signal</keyword>
<evidence type="ECO:0000256" key="4">
    <source>
        <dbReference type="ARBA" id="ARBA00022448"/>
    </source>
</evidence>